<dbReference type="RefSeq" id="WP_180029241.1">
    <property type="nucleotide sequence ID" value="NZ_JACCEW010000028.1"/>
</dbReference>
<dbReference type="InterPro" id="IPR006145">
    <property type="entry name" value="PsdUridine_synth_RsuA/RluA"/>
</dbReference>
<dbReference type="GO" id="GO:0003723">
    <property type="term" value="F:RNA binding"/>
    <property type="evidence" value="ECO:0007669"/>
    <property type="project" value="InterPro"/>
</dbReference>
<proteinExistence type="predicted"/>
<dbReference type="Gene3D" id="3.30.2350.10">
    <property type="entry name" value="Pseudouridine synthase"/>
    <property type="match status" value="1"/>
</dbReference>
<dbReference type="GO" id="GO:0000455">
    <property type="term" value="P:enzyme-directed rRNA pseudouridine synthesis"/>
    <property type="evidence" value="ECO:0007669"/>
    <property type="project" value="TreeGrafter"/>
</dbReference>
<dbReference type="GO" id="GO:0140098">
    <property type="term" value="F:catalytic activity, acting on RNA"/>
    <property type="evidence" value="ECO:0007669"/>
    <property type="project" value="UniProtKB-ARBA"/>
</dbReference>
<sequence>RETSGLLMIARTRKALLALHDMMREGVGRKHYQALVVGDWVNDRQHIRLPLLKYLTAEGERRVRVDSAGKFAHTIVSLRHRYGHYSLLDAQLRTGRTHQIRVHLSASGYPIVGDDKYGSDTVRETFTRQGFGRMFLHAYQLVLPHPITGEPLNLAAPLPPACQALLDKLEQST</sequence>
<keyword evidence="3" id="KW-1185">Reference proteome</keyword>
<gene>
    <name evidence="2" type="ORF">H0A68_19775</name>
</gene>
<feature type="non-terminal residue" evidence="2">
    <location>
        <position position="1"/>
    </location>
</feature>
<evidence type="ECO:0000313" key="2">
    <source>
        <dbReference type="EMBL" id="NYT39109.1"/>
    </source>
</evidence>
<dbReference type="PANTHER" id="PTHR21600">
    <property type="entry name" value="MITOCHONDRIAL RNA PSEUDOURIDINE SYNTHASE"/>
    <property type="match status" value="1"/>
</dbReference>
<dbReference type="EMBL" id="JACCEW010000028">
    <property type="protein sequence ID" value="NYT39109.1"/>
    <property type="molecule type" value="Genomic_DNA"/>
</dbReference>
<evidence type="ECO:0000259" key="1">
    <source>
        <dbReference type="Pfam" id="PF00849"/>
    </source>
</evidence>
<reference evidence="2 3" key="1">
    <citation type="submission" date="2020-07" db="EMBL/GenBank/DDBJ databases">
        <title>Taxonomic revisions and descriptions of new bacterial species based on genomic comparisons in the high-G+C-content subgroup of the family Alcaligenaceae.</title>
        <authorList>
            <person name="Szabo A."/>
            <person name="Felfoldi T."/>
        </authorList>
    </citation>
    <scope>NUCLEOTIDE SEQUENCE [LARGE SCALE GENOMIC DNA]</scope>
    <source>
        <strain evidence="2 3">DSM 25264</strain>
    </source>
</reference>
<dbReference type="CDD" id="cd02869">
    <property type="entry name" value="PseudoU_synth_RluA_like"/>
    <property type="match status" value="1"/>
</dbReference>
<protein>
    <submittedName>
        <fullName evidence="2">RluA family pseudouridine synthase</fullName>
    </submittedName>
</protein>
<accession>A0A853FGW8</accession>
<dbReference type="Pfam" id="PF00849">
    <property type="entry name" value="PseudoU_synth_2"/>
    <property type="match status" value="1"/>
</dbReference>
<evidence type="ECO:0000313" key="3">
    <source>
        <dbReference type="Proteomes" id="UP000580517"/>
    </source>
</evidence>
<dbReference type="InterPro" id="IPR050188">
    <property type="entry name" value="RluA_PseudoU_synthase"/>
</dbReference>
<dbReference type="GO" id="GO:0009982">
    <property type="term" value="F:pseudouridine synthase activity"/>
    <property type="evidence" value="ECO:0007669"/>
    <property type="project" value="InterPro"/>
</dbReference>
<dbReference type="PANTHER" id="PTHR21600:SF92">
    <property type="entry name" value="RIBOSOMAL LARGE SUBUNIT PSEUDOURIDINE SYNTHASE C"/>
    <property type="match status" value="1"/>
</dbReference>
<dbReference type="Proteomes" id="UP000580517">
    <property type="component" value="Unassembled WGS sequence"/>
</dbReference>
<dbReference type="SUPFAM" id="SSF55120">
    <property type="entry name" value="Pseudouridine synthase"/>
    <property type="match status" value="1"/>
</dbReference>
<feature type="domain" description="Pseudouridine synthase RsuA/RluA-like" evidence="1">
    <location>
        <begin position="1"/>
        <end position="106"/>
    </location>
</feature>
<name>A0A853FGW8_9BURK</name>
<dbReference type="AlphaFoldDB" id="A0A853FGW8"/>
<organism evidence="2 3">
    <name type="scientific">Allopusillimonas soli</name>
    <dbReference type="NCBI Taxonomy" id="659016"/>
    <lineage>
        <taxon>Bacteria</taxon>
        <taxon>Pseudomonadati</taxon>
        <taxon>Pseudomonadota</taxon>
        <taxon>Betaproteobacteria</taxon>
        <taxon>Burkholderiales</taxon>
        <taxon>Alcaligenaceae</taxon>
        <taxon>Allopusillimonas</taxon>
    </lineage>
</organism>
<comment type="caution">
    <text evidence="2">The sequence shown here is derived from an EMBL/GenBank/DDBJ whole genome shotgun (WGS) entry which is preliminary data.</text>
</comment>
<dbReference type="InterPro" id="IPR020103">
    <property type="entry name" value="PsdUridine_synth_cat_dom_sf"/>
</dbReference>